<keyword evidence="5" id="KW-0378">Hydrolase</keyword>
<dbReference type="AlphaFoldDB" id="A0AAD9KKB7"/>
<dbReference type="EMBL" id="JAODUO010000933">
    <property type="protein sequence ID" value="KAK2172742.1"/>
    <property type="molecule type" value="Genomic_DNA"/>
</dbReference>
<keyword evidence="6" id="KW-0460">Magnesium</keyword>
<evidence type="ECO:0000256" key="2">
    <source>
        <dbReference type="ARBA" id="ARBA00006220"/>
    </source>
</evidence>
<dbReference type="GO" id="GO:0006796">
    <property type="term" value="P:phosphate-containing compound metabolic process"/>
    <property type="evidence" value="ECO:0007669"/>
    <property type="project" value="InterPro"/>
</dbReference>
<name>A0AAD9KKB7_RIDPI</name>
<dbReference type="Gene3D" id="3.90.80.10">
    <property type="entry name" value="Inorganic pyrophosphatase"/>
    <property type="match status" value="1"/>
</dbReference>
<dbReference type="GO" id="GO:0000287">
    <property type="term" value="F:magnesium ion binding"/>
    <property type="evidence" value="ECO:0007669"/>
    <property type="project" value="InterPro"/>
</dbReference>
<comment type="similarity">
    <text evidence="2">Belongs to the PPase family.</text>
</comment>
<dbReference type="EC" id="3.6.1.1" evidence="3"/>
<reference evidence="7" key="1">
    <citation type="journal article" date="2023" name="Mol. Biol. Evol.">
        <title>Third-Generation Sequencing Reveals the Adaptive Role of the Epigenome in Three Deep-Sea Polychaetes.</title>
        <authorList>
            <person name="Perez M."/>
            <person name="Aroh O."/>
            <person name="Sun Y."/>
            <person name="Lan Y."/>
            <person name="Juniper S.K."/>
            <person name="Young C.R."/>
            <person name="Angers B."/>
            <person name="Qian P.Y."/>
        </authorList>
    </citation>
    <scope>NUCLEOTIDE SEQUENCE</scope>
    <source>
        <strain evidence="7">R07B-5</strain>
    </source>
</reference>
<dbReference type="PANTHER" id="PTHR10286">
    <property type="entry name" value="INORGANIC PYROPHOSPHATASE"/>
    <property type="match status" value="1"/>
</dbReference>
<proteinExistence type="inferred from homology"/>
<dbReference type="Proteomes" id="UP001209878">
    <property type="component" value="Unassembled WGS sequence"/>
</dbReference>
<evidence type="ECO:0000256" key="3">
    <source>
        <dbReference type="ARBA" id="ARBA00012146"/>
    </source>
</evidence>
<protein>
    <recommendedName>
        <fullName evidence="3">inorganic diphosphatase</fullName>
        <ecNumber evidence="3">3.6.1.1</ecNumber>
    </recommendedName>
</protein>
<keyword evidence="8" id="KW-1185">Reference proteome</keyword>
<evidence type="ECO:0000256" key="6">
    <source>
        <dbReference type="ARBA" id="ARBA00022842"/>
    </source>
</evidence>
<dbReference type="GO" id="GO:0005737">
    <property type="term" value="C:cytoplasm"/>
    <property type="evidence" value="ECO:0007669"/>
    <property type="project" value="InterPro"/>
</dbReference>
<gene>
    <name evidence="7" type="ORF">NP493_934g00050</name>
</gene>
<dbReference type="SUPFAM" id="SSF50324">
    <property type="entry name" value="Inorganic pyrophosphatase"/>
    <property type="match status" value="1"/>
</dbReference>
<organism evidence="7 8">
    <name type="scientific">Ridgeia piscesae</name>
    <name type="common">Tubeworm</name>
    <dbReference type="NCBI Taxonomy" id="27915"/>
    <lineage>
        <taxon>Eukaryota</taxon>
        <taxon>Metazoa</taxon>
        <taxon>Spiralia</taxon>
        <taxon>Lophotrochozoa</taxon>
        <taxon>Annelida</taxon>
        <taxon>Polychaeta</taxon>
        <taxon>Sedentaria</taxon>
        <taxon>Canalipalpata</taxon>
        <taxon>Sabellida</taxon>
        <taxon>Siboglinidae</taxon>
        <taxon>Ridgeia</taxon>
    </lineage>
</organism>
<sequence length="109" mass="12184">MPGFLKATNEWFRIYKIPAGKPENQFAFNGEAKNKSFALTIIKQANTQWQQLIKGQSKTEGINCDNTTVSGSPGYLEQDVAQKEIENSAQIGNAAPIDAEVDKWYYPKL</sequence>
<comment type="caution">
    <text evidence="7">The sequence shown here is derived from an EMBL/GenBank/DDBJ whole genome shotgun (WGS) entry which is preliminary data.</text>
</comment>
<dbReference type="GO" id="GO:0004427">
    <property type="term" value="F:inorganic diphosphate phosphatase activity"/>
    <property type="evidence" value="ECO:0007669"/>
    <property type="project" value="UniProtKB-EC"/>
</dbReference>
<dbReference type="InterPro" id="IPR036649">
    <property type="entry name" value="Pyrophosphatase_sf"/>
</dbReference>
<accession>A0AAD9KKB7</accession>
<comment type="cofactor">
    <cofactor evidence="1">
        <name>Mg(2+)</name>
        <dbReference type="ChEBI" id="CHEBI:18420"/>
    </cofactor>
</comment>
<evidence type="ECO:0000313" key="8">
    <source>
        <dbReference type="Proteomes" id="UP001209878"/>
    </source>
</evidence>
<evidence type="ECO:0000256" key="1">
    <source>
        <dbReference type="ARBA" id="ARBA00001946"/>
    </source>
</evidence>
<evidence type="ECO:0000256" key="4">
    <source>
        <dbReference type="ARBA" id="ARBA00022723"/>
    </source>
</evidence>
<dbReference type="InterPro" id="IPR008162">
    <property type="entry name" value="Pyrophosphatase"/>
</dbReference>
<evidence type="ECO:0000256" key="5">
    <source>
        <dbReference type="ARBA" id="ARBA00022801"/>
    </source>
</evidence>
<evidence type="ECO:0000313" key="7">
    <source>
        <dbReference type="EMBL" id="KAK2172742.1"/>
    </source>
</evidence>
<keyword evidence="4" id="KW-0479">Metal-binding</keyword>